<dbReference type="EMBL" id="AWSJ01000321">
    <property type="protein sequence ID" value="ERI06592.1"/>
    <property type="molecule type" value="Genomic_DNA"/>
</dbReference>
<keyword evidence="2" id="KW-1185">Reference proteome</keyword>
<dbReference type="PATRIC" id="fig|649747.3.peg.4762"/>
<proteinExistence type="predicted"/>
<evidence type="ECO:0000313" key="2">
    <source>
        <dbReference type="Proteomes" id="UP000016511"/>
    </source>
</evidence>
<organism evidence="1 2">
    <name type="scientific">Aneurinibacillus aneurinilyticus ATCC 12856</name>
    <dbReference type="NCBI Taxonomy" id="649747"/>
    <lineage>
        <taxon>Bacteria</taxon>
        <taxon>Bacillati</taxon>
        <taxon>Bacillota</taxon>
        <taxon>Bacilli</taxon>
        <taxon>Bacillales</taxon>
        <taxon>Paenibacillaceae</taxon>
        <taxon>Aneurinibacillus group</taxon>
        <taxon>Aneurinibacillus</taxon>
    </lineage>
</organism>
<gene>
    <name evidence="1" type="ORF">HMPREF0083_05291</name>
</gene>
<protein>
    <submittedName>
        <fullName evidence="1">Uncharacterized protein</fullName>
    </submittedName>
</protein>
<feature type="non-terminal residue" evidence="1">
    <location>
        <position position="1"/>
    </location>
</feature>
<dbReference type="STRING" id="649747.HMPREF0083_05291"/>
<dbReference type="HOGENOM" id="CLU_2054466_0_0_9"/>
<reference evidence="1 2" key="1">
    <citation type="submission" date="2013-08" db="EMBL/GenBank/DDBJ databases">
        <authorList>
            <person name="Weinstock G."/>
            <person name="Sodergren E."/>
            <person name="Wylie T."/>
            <person name="Fulton L."/>
            <person name="Fulton R."/>
            <person name="Fronick C."/>
            <person name="O'Laughlin M."/>
            <person name="Godfrey J."/>
            <person name="Miner T."/>
            <person name="Herter B."/>
            <person name="Appelbaum E."/>
            <person name="Cordes M."/>
            <person name="Lek S."/>
            <person name="Wollam A."/>
            <person name="Pepin K.H."/>
            <person name="Palsikar V.B."/>
            <person name="Mitreva M."/>
            <person name="Wilson R.K."/>
        </authorList>
    </citation>
    <scope>NUCLEOTIDE SEQUENCE [LARGE SCALE GENOMIC DNA]</scope>
    <source>
        <strain evidence="1 2">ATCC 12856</strain>
    </source>
</reference>
<name>U1Y320_ANEAE</name>
<dbReference type="SUPFAM" id="SSF51445">
    <property type="entry name" value="(Trans)glycosidases"/>
    <property type="match status" value="1"/>
</dbReference>
<dbReference type="InterPro" id="IPR017853">
    <property type="entry name" value="GH"/>
</dbReference>
<dbReference type="Proteomes" id="UP000016511">
    <property type="component" value="Unassembled WGS sequence"/>
</dbReference>
<evidence type="ECO:0000313" key="1">
    <source>
        <dbReference type="EMBL" id="ERI06592.1"/>
    </source>
</evidence>
<dbReference type="Gene3D" id="3.20.20.80">
    <property type="entry name" value="Glycosidases"/>
    <property type="match status" value="1"/>
</dbReference>
<dbReference type="eggNOG" id="COG3757">
    <property type="taxonomic scope" value="Bacteria"/>
</dbReference>
<sequence>LDEKRLKPYALWVARYNSYLGRDAGIWQYTDKGKVNGISGNVDMNLAYVDYAALIDKKGTTTPTPSKEEKKLMKIEDANKIIRILQDRWNMATCQDEKKEMGRLADEVRVAAGMKKVNS</sequence>
<comment type="caution">
    <text evidence="1">The sequence shown here is derived from an EMBL/GenBank/DDBJ whole genome shotgun (WGS) entry which is preliminary data.</text>
</comment>
<dbReference type="AlphaFoldDB" id="U1Y320"/>
<accession>U1Y320</accession>